<evidence type="ECO:0000256" key="2">
    <source>
        <dbReference type="HAMAP-Rule" id="MF_00984"/>
    </source>
</evidence>
<dbReference type="GO" id="GO:0006260">
    <property type="term" value="P:DNA replication"/>
    <property type="evidence" value="ECO:0007669"/>
    <property type="project" value="UniProtKB-UniRule"/>
</dbReference>
<evidence type="ECO:0000256" key="4">
    <source>
        <dbReference type="SAM" id="MobiDB-lite"/>
    </source>
</evidence>
<reference evidence="5 6" key="1">
    <citation type="submission" date="2017-09" db="EMBL/GenBank/DDBJ databases">
        <title>Depth-based differentiation of microbial function through sediment-hosted aquifers and enrichment of novel symbionts in the deep terrestrial subsurface.</title>
        <authorList>
            <person name="Probst A.J."/>
            <person name="Ladd B."/>
            <person name="Jarett J.K."/>
            <person name="Geller-Mcgrath D.E."/>
            <person name="Sieber C.M."/>
            <person name="Emerson J.B."/>
            <person name="Anantharaman K."/>
            <person name="Thomas B.C."/>
            <person name="Malmstrom R."/>
            <person name="Stieglmeier M."/>
            <person name="Klingl A."/>
            <person name="Woyke T."/>
            <person name="Ryan C.M."/>
            <person name="Banfield J.F."/>
        </authorList>
    </citation>
    <scope>NUCLEOTIDE SEQUENCE [LARGE SCALE GENOMIC DNA]</scope>
    <source>
        <strain evidence="5">CG11_big_fil_rev_8_21_14_0_20_35_14</strain>
    </source>
</reference>
<dbReference type="AlphaFoldDB" id="A0A2H0N6V3"/>
<dbReference type="Pfam" id="PF00436">
    <property type="entry name" value="SSB"/>
    <property type="match status" value="1"/>
</dbReference>
<dbReference type="PANTHER" id="PTHR10302">
    <property type="entry name" value="SINGLE-STRANDED DNA-BINDING PROTEIN"/>
    <property type="match status" value="1"/>
</dbReference>
<gene>
    <name evidence="5" type="ORF">COV57_03505</name>
</gene>
<dbReference type="Proteomes" id="UP000229893">
    <property type="component" value="Unassembled WGS sequence"/>
</dbReference>
<keyword evidence="2" id="KW-0233">DNA recombination</keyword>
<comment type="function">
    <text evidence="2">Plays an important role in DNA replication, recombination and repair. Binds to ssDNA and to an array of partner proteins to recruit them to their sites of action during DNA metabolism.</text>
</comment>
<keyword evidence="1 2" id="KW-0238">DNA-binding</keyword>
<accession>A0A2H0N6V3</accession>
<evidence type="ECO:0000256" key="1">
    <source>
        <dbReference type="ARBA" id="ARBA00023125"/>
    </source>
</evidence>
<dbReference type="GO" id="GO:0006281">
    <property type="term" value="P:DNA repair"/>
    <property type="evidence" value="ECO:0007669"/>
    <property type="project" value="UniProtKB-UniRule"/>
</dbReference>
<dbReference type="GO" id="GO:0009295">
    <property type="term" value="C:nucleoid"/>
    <property type="evidence" value="ECO:0007669"/>
    <property type="project" value="TreeGrafter"/>
</dbReference>
<evidence type="ECO:0000313" key="6">
    <source>
        <dbReference type="Proteomes" id="UP000229893"/>
    </source>
</evidence>
<keyword evidence="2" id="KW-0227">DNA damage</keyword>
<protein>
    <recommendedName>
        <fullName evidence="2 3">Single-stranded DNA-binding protein</fullName>
        <shortName evidence="2">SSB</shortName>
    </recommendedName>
</protein>
<feature type="compositionally biased region" description="Basic and acidic residues" evidence="4">
    <location>
        <begin position="161"/>
        <end position="170"/>
    </location>
</feature>
<dbReference type="EMBL" id="PCWO01000050">
    <property type="protein sequence ID" value="PIR04621.1"/>
    <property type="molecule type" value="Genomic_DNA"/>
</dbReference>
<sequence length="170" mass="18874">MNLNKAIIIGRVTADPQVRSTPSGNPVATFSIATNRFWRDQNNQKKEEVEFHNIVVWGRQAEVAKQYLVKGSLVMIEGRIKTRSWQDAQGQTRRTTEIIAERLQLGPRPQGAGAPLSSTANNYSNSNSSASDESIDNPFNEEANMPSSKNIPTIELDDVSDSIKDEDLPF</sequence>
<dbReference type="CDD" id="cd04496">
    <property type="entry name" value="SSB_OBF"/>
    <property type="match status" value="1"/>
</dbReference>
<dbReference type="Gene3D" id="2.40.50.140">
    <property type="entry name" value="Nucleic acid-binding proteins"/>
    <property type="match status" value="1"/>
</dbReference>
<keyword evidence="2" id="KW-0235">DNA replication</keyword>
<proteinExistence type="inferred from homology"/>
<evidence type="ECO:0000256" key="3">
    <source>
        <dbReference type="PIRNR" id="PIRNR002070"/>
    </source>
</evidence>
<feature type="short sequence motif" description="Important for interaction with partner proteins" evidence="2">
    <location>
        <begin position="165"/>
        <end position="170"/>
    </location>
</feature>
<keyword evidence="2" id="KW-0234">DNA repair</keyword>
<feature type="region of interest" description="Disordered" evidence="4">
    <location>
        <begin position="104"/>
        <end position="170"/>
    </location>
</feature>
<dbReference type="InterPro" id="IPR011344">
    <property type="entry name" value="ssDNA-bd"/>
</dbReference>
<dbReference type="HAMAP" id="MF_00984">
    <property type="entry name" value="SSB"/>
    <property type="match status" value="1"/>
</dbReference>
<dbReference type="GO" id="GO:0006310">
    <property type="term" value="P:DNA recombination"/>
    <property type="evidence" value="ECO:0007669"/>
    <property type="project" value="UniProtKB-UniRule"/>
</dbReference>
<dbReference type="SUPFAM" id="SSF50249">
    <property type="entry name" value="Nucleic acid-binding proteins"/>
    <property type="match status" value="1"/>
</dbReference>
<organism evidence="5 6">
    <name type="scientific">Candidatus Liptonbacteria bacterium CG11_big_fil_rev_8_21_14_0_20_35_14</name>
    <dbReference type="NCBI Taxonomy" id="1974634"/>
    <lineage>
        <taxon>Bacteria</taxon>
        <taxon>Candidatus Liptoniibacteriota</taxon>
    </lineage>
</organism>
<dbReference type="InterPro" id="IPR012340">
    <property type="entry name" value="NA-bd_OB-fold"/>
</dbReference>
<dbReference type="PROSITE" id="PS50935">
    <property type="entry name" value="SSB"/>
    <property type="match status" value="1"/>
</dbReference>
<comment type="caution">
    <text evidence="5">The sequence shown here is derived from an EMBL/GenBank/DDBJ whole genome shotgun (WGS) entry which is preliminary data.</text>
</comment>
<dbReference type="GO" id="GO:0003697">
    <property type="term" value="F:single-stranded DNA binding"/>
    <property type="evidence" value="ECO:0007669"/>
    <property type="project" value="UniProtKB-UniRule"/>
</dbReference>
<comment type="caution">
    <text evidence="2">Lacks conserved residue(s) required for the propagation of feature annotation.</text>
</comment>
<comment type="subunit">
    <text evidence="2">Homotetramer.</text>
</comment>
<evidence type="ECO:0000313" key="5">
    <source>
        <dbReference type="EMBL" id="PIR04621.1"/>
    </source>
</evidence>
<dbReference type="InterPro" id="IPR000424">
    <property type="entry name" value="Primosome_PriB/ssb"/>
</dbReference>
<dbReference type="PIRSF" id="PIRSF002070">
    <property type="entry name" value="SSB"/>
    <property type="match status" value="1"/>
</dbReference>
<feature type="compositionally biased region" description="Low complexity" evidence="4">
    <location>
        <begin position="117"/>
        <end position="132"/>
    </location>
</feature>
<dbReference type="NCBIfam" id="TIGR00621">
    <property type="entry name" value="ssb"/>
    <property type="match status" value="1"/>
</dbReference>
<dbReference type="PANTHER" id="PTHR10302:SF27">
    <property type="entry name" value="SINGLE-STRANDED DNA-BINDING PROTEIN"/>
    <property type="match status" value="1"/>
</dbReference>
<name>A0A2H0N6V3_9BACT</name>